<accession>A0A2G9P260</accession>
<gene>
    <name evidence="2" type="ORF">AB205_0183960</name>
</gene>
<dbReference type="AlphaFoldDB" id="A0A2G9P260"/>
<name>A0A2G9P260_AQUCT</name>
<reference evidence="3" key="1">
    <citation type="journal article" date="2017" name="Nat. Commun.">
        <title>The North American bullfrog draft genome provides insight into hormonal regulation of long noncoding RNA.</title>
        <authorList>
            <person name="Hammond S.A."/>
            <person name="Warren R.L."/>
            <person name="Vandervalk B.P."/>
            <person name="Kucuk E."/>
            <person name="Khan H."/>
            <person name="Gibb E.A."/>
            <person name="Pandoh P."/>
            <person name="Kirk H."/>
            <person name="Zhao Y."/>
            <person name="Jones M."/>
            <person name="Mungall A.J."/>
            <person name="Coope R."/>
            <person name="Pleasance S."/>
            <person name="Moore R.A."/>
            <person name="Holt R.A."/>
            <person name="Round J.M."/>
            <person name="Ohora S."/>
            <person name="Walle B.V."/>
            <person name="Veldhoen N."/>
            <person name="Helbing C.C."/>
            <person name="Birol I."/>
        </authorList>
    </citation>
    <scope>NUCLEOTIDE SEQUENCE [LARGE SCALE GENOMIC DNA]</scope>
</reference>
<keyword evidence="3" id="KW-1185">Reference proteome</keyword>
<organism evidence="2 3">
    <name type="scientific">Aquarana catesbeiana</name>
    <name type="common">American bullfrog</name>
    <name type="synonym">Rana catesbeiana</name>
    <dbReference type="NCBI Taxonomy" id="8400"/>
    <lineage>
        <taxon>Eukaryota</taxon>
        <taxon>Metazoa</taxon>
        <taxon>Chordata</taxon>
        <taxon>Craniata</taxon>
        <taxon>Vertebrata</taxon>
        <taxon>Euteleostomi</taxon>
        <taxon>Amphibia</taxon>
        <taxon>Batrachia</taxon>
        <taxon>Anura</taxon>
        <taxon>Neobatrachia</taxon>
        <taxon>Ranoidea</taxon>
        <taxon>Ranidae</taxon>
        <taxon>Aquarana</taxon>
    </lineage>
</organism>
<evidence type="ECO:0000313" key="2">
    <source>
        <dbReference type="EMBL" id="PIN97062.1"/>
    </source>
</evidence>
<protein>
    <submittedName>
        <fullName evidence="2">Uncharacterized protein</fullName>
    </submittedName>
</protein>
<dbReference type="EMBL" id="KV923068">
    <property type="protein sequence ID" value="PIN97062.1"/>
    <property type="molecule type" value="Genomic_DNA"/>
</dbReference>
<feature type="non-terminal residue" evidence="2">
    <location>
        <position position="1"/>
    </location>
</feature>
<sequence length="427" mass="49772">VRQNYENAAQRATKYGRVLYNLHNELEKLHQRINEHGREIKRLMKTEVKIRSAQEDRDQAEDSHKEQKLISLVEQFQCVLEEHMKVKCCLLQLDNSHLEQHIDTVHHLATIADWEQDRQCYTQQRSRKTAVDTIDVGEEEEDGDSDITEPHEVMMAREEINILLAEQQKTSAKMATLNEQWANSKFKASQLEKQIPDEFSSDQGELFRLLHKIHELQVSNSELLTRSMCKDSLLYQKDFVILGYQHYRSLCEKIIHLQQTLIDEKVHDPELLHLHEMDHVKIKQMEEQKSLLLSRFKHDILENGVEPETFGGVRLHLDIEQIDRAITDNRKNNVTHTRLTPSSPNLDSGYRTCKSTPGLIPTRQNSSLSLLTPFHHLRAPTQADSNEIIIIDPPKEETPTRLHTHPLDDSQRHSLLFFQLSPDVLEE</sequence>
<dbReference type="Proteomes" id="UP000228934">
    <property type="component" value="Unassembled WGS sequence"/>
</dbReference>
<keyword evidence="1" id="KW-0175">Coiled coil</keyword>
<dbReference type="OrthoDB" id="3176171at2759"/>
<proteinExistence type="predicted"/>
<evidence type="ECO:0000313" key="3">
    <source>
        <dbReference type="Proteomes" id="UP000228934"/>
    </source>
</evidence>
<feature type="non-terminal residue" evidence="2">
    <location>
        <position position="427"/>
    </location>
</feature>
<evidence type="ECO:0000256" key="1">
    <source>
        <dbReference type="SAM" id="Coils"/>
    </source>
</evidence>
<feature type="coiled-coil region" evidence="1">
    <location>
        <begin position="19"/>
        <end position="70"/>
    </location>
</feature>